<feature type="compositionally biased region" description="Low complexity" evidence="1">
    <location>
        <begin position="15"/>
        <end position="31"/>
    </location>
</feature>
<dbReference type="AlphaFoldDB" id="A0A5J6G774"/>
<sequence>MPSFPLLGDGGCAHPSPSSRLRSSRGGPTRPAARLPTAGAALPTGSGPSARSPAAVAHRRAVAHSGRRGRGRQRPAVAVRPEGTWRYVRPEHWGPRSEVPKPWQCSGTARTDIPPRPRPTAGEAAPTGRARRGDSGGRVGTYPPRSGGVGVPTGGDRRREGALRGRRRAGQRR</sequence>
<evidence type="ECO:0000313" key="3">
    <source>
        <dbReference type="Proteomes" id="UP000325529"/>
    </source>
</evidence>
<organism evidence="2 3">
    <name type="scientific">Streptomyces kanamyceticus</name>
    <dbReference type="NCBI Taxonomy" id="1967"/>
    <lineage>
        <taxon>Bacteria</taxon>
        <taxon>Bacillati</taxon>
        <taxon>Actinomycetota</taxon>
        <taxon>Actinomycetes</taxon>
        <taxon>Kitasatosporales</taxon>
        <taxon>Streptomycetaceae</taxon>
        <taxon>Streptomyces</taxon>
    </lineage>
</organism>
<feature type="region of interest" description="Disordered" evidence="1">
    <location>
        <begin position="1"/>
        <end position="173"/>
    </location>
</feature>
<dbReference type="KEGG" id="ska:CP970_07920"/>
<name>A0A5J6G774_STRKN</name>
<feature type="compositionally biased region" description="Basic residues" evidence="1">
    <location>
        <begin position="57"/>
        <end position="73"/>
    </location>
</feature>
<evidence type="ECO:0000256" key="1">
    <source>
        <dbReference type="SAM" id="MobiDB-lite"/>
    </source>
</evidence>
<reference evidence="2 3" key="1">
    <citation type="submission" date="2017-09" db="EMBL/GenBank/DDBJ databases">
        <authorList>
            <person name="Lee N."/>
            <person name="Cho B.-K."/>
        </authorList>
    </citation>
    <scope>NUCLEOTIDE SEQUENCE [LARGE SCALE GENOMIC DNA]</scope>
    <source>
        <strain evidence="2 3">ATCC 12853</strain>
    </source>
</reference>
<gene>
    <name evidence="2" type="ORF">CP970_07920</name>
</gene>
<keyword evidence="3" id="KW-1185">Reference proteome</keyword>
<proteinExistence type="predicted"/>
<feature type="compositionally biased region" description="Basic and acidic residues" evidence="1">
    <location>
        <begin position="88"/>
        <end position="99"/>
    </location>
</feature>
<accession>A0A5J6G774</accession>
<dbReference type="EMBL" id="CP023699">
    <property type="protein sequence ID" value="QEU90833.1"/>
    <property type="molecule type" value="Genomic_DNA"/>
</dbReference>
<evidence type="ECO:0000313" key="2">
    <source>
        <dbReference type="EMBL" id="QEU90833.1"/>
    </source>
</evidence>
<dbReference type="Proteomes" id="UP000325529">
    <property type="component" value="Chromosome"/>
</dbReference>
<feature type="compositionally biased region" description="Basic residues" evidence="1">
    <location>
        <begin position="164"/>
        <end position="173"/>
    </location>
</feature>
<protein>
    <submittedName>
        <fullName evidence="2">Uncharacterized protein</fullName>
    </submittedName>
</protein>